<keyword evidence="2 7" id="KW-0812">Transmembrane</keyword>
<dbReference type="InParanoid" id="B0DGQ1"/>
<organism evidence="9">
    <name type="scientific">Laccaria bicolor (strain S238N-H82 / ATCC MYA-4686)</name>
    <name type="common">Bicoloured deceiver</name>
    <name type="synonym">Laccaria laccata var. bicolor</name>
    <dbReference type="NCBI Taxonomy" id="486041"/>
    <lineage>
        <taxon>Eukaryota</taxon>
        <taxon>Fungi</taxon>
        <taxon>Dikarya</taxon>
        <taxon>Basidiomycota</taxon>
        <taxon>Agaricomycotina</taxon>
        <taxon>Agaricomycetes</taxon>
        <taxon>Agaricomycetidae</taxon>
        <taxon>Agaricales</taxon>
        <taxon>Agaricineae</taxon>
        <taxon>Hydnangiaceae</taxon>
        <taxon>Laccaria</taxon>
    </lineage>
</organism>
<keyword evidence="5" id="KW-0175">Coiled coil</keyword>
<dbReference type="InterPro" id="IPR045863">
    <property type="entry name" value="CorA_TM1_TM2"/>
</dbReference>
<dbReference type="GO" id="GO:0000287">
    <property type="term" value="F:magnesium ion binding"/>
    <property type="evidence" value="ECO:0007669"/>
    <property type="project" value="TreeGrafter"/>
</dbReference>
<dbReference type="GO" id="GO:0015095">
    <property type="term" value="F:magnesium ion transmembrane transporter activity"/>
    <property type="evidence" value="ECO:0007669"/>
    <property type="project" value="TreeGrafter"/>
</dbReference>
<dbReference type="GO" id="GO:0015087">
    <property type="term" value="F:cobalt ion transmembrane transporter activity"/>
    <property type="evidence" value="ECO:0007669"/>
    <property type="project" value="TreeGrafter"/>
</dbReference>
<evidence type="ECO:0000256" key="2">
    <source>
        <dbReference type="ARBA" id="ARBA00022692"/>
    </source>
</evidence>
<dbReference type="STRING" id="486041.B0DGQ1"/>
<dbReference type="PANTHER" id="PTHR46494:SF1">
    <property type="entry name" value="CORA FAMILY METAL ION TRANSPORTER (EUROFUNG)"/>
    <property type="match status" value="1"/>
</dbReference>
<dbReference type="InterPro" id="IPR002523">
    <property type="entry name" value="MgTranspt_CorA/ZnTranspt_ZntB"/>
</dbReference>
<dbReference type="Pfam" id="PF01544">
    <property type="entry name" value="CorA"/>
    <property type="match status" value="1"/>
</dbReference>
<evidence type="ECO:0000313" key="9">
    <source>
        <dbReference type="Proteomes" id="UP000001194"/>
    </source>
</evidence>
<feature type="region of interest" description="Disordered" evidence="6">
    <location>
        <begin position="1"/>
        <end position="32"/>
    </location>
</feature>
<dbReference type="Gene3D" id="1.20.58.340">
    <property type="entry name" value="Magnesium transport protein CorA, transmembrane region"/>
    <property type="match status" value="1"/>
</dbReference>
<keyword evidence="3 7" id="KW-1133">Transmembrane helix</keyword>
<dbReference type="SUPFAM" id="SSF144083">
    <property type="entry name" value="Magnesium transport protein CorA, transmembrane region"/>
    <property type="match status" value="1"/>
</dbReference>
<evidence type="ECO:0000256" key="5">
    <source>
        <dbReference type="SAM" id="Coils"/>
    </source>
</evidence>
<evidence type="ECO:0000313" key="8">
    <source>
        <dbReference type="EMBL" id="EDR06191.1"/>
    </source>
</evidence>
<dbReference type="EMBL" id="DS547109">
    <property type="protein sequence ID" value="EDR06191.1"/>
    <property type="molecule type" value="Genomic_DNA"/>
</dbReference>
<dbReference type="GO" id="GO:0050897">
    <property type="term" value="F:cobalt ion binding"/>
    <property type="evidence" value="ECO:0007669"/>
    <property type="project" value="TreeGrafter"/>
</dbReference>
<gene>
    <name evidence="8" type="ORF">LACBIDRAFT_300414</name>
</gene>
<dbReference type="KEGG" id="lbc:LACBIDRAFT_300414"/>
<evidence type="ECO:0000256" key="4">
    <source>
        <dbReference type="ARBA" id="ARBA00023136"/>
    </source>
</evidence>
<dbReference type="Proteomes" id="UP000001194">
    <property type="component" value="Unassembled WGS sequence"/>
</dbReference>
<evidence type="ECO:0000256" key="6">
    <source>
        <dbReference type="SAM" id="MobiDB-lite"/>
    </source>
</evidence>
<dbReference type="AlphaFoldDB" id="B0DGQ1"/>
<accession>B0DGQ1</accession>
<keyword evidence="9" id="KW-1185">Reference proteome</keyword>
<evidence type="ECO:0000256" key="1">
    <source>
        <dbReference type="ARBA" id="ARBA00004651"/>
    </source>
</evidence>
<dbReference type="OrthoDB" id="3231000at2759"/>
<sequence>MRQTSPAMPSRAPEPSHRHGSPSGPWPFFDIDDELDADQSEDTESHWSMTSSPCHHVRGIEDDKCWCKYPQSLFRNWTPRRQKKSKISEVVEKSTGLCTIHYADVLQDGEFVHAGAHEVQESNVDEYWGFISQGRPTGVRCRALFIDHLSGPVLQMLGAKYIIEPFYFSSSLGWIPSRYQSNKAPRGDHITITLTFARTMRNPTTVPLVPNSSIRSASTADTLAHGPPIAIDTQLPLPLQSNGILVYDLLALHMVRSEESNTIISYHPGNNHLATTAEALHHRFKLIGRSVYWSSIFKETNDPTLFLLSLMWYPVYCWDEVFETLYYHICDLVSLAILHSRSQLIGLQESTVLTTNDTNLTHKLHAIRAHLLHYQALLDDFRKTITFIKQTPFPALNDSDGYPPRSSEISQQLLETESANLLREIQRLEDTKELQERRLKNVMNLTFSIVNIDDSRDTRKLTEASVRDSAAMKQIAYLTMFFLPATFVAGIFGMNIREINPGTKGTLLHFFVAVIPLTLITIWLIVAYQIQATIPRLKFKRSEDEGAEAEDLEGRYMLYDGTTRLKTLSWWTRLSWPVVLVSSLFEKKIWKKRRQNLGNWCGISGC</sequence>
<keyword evidence="4 7" id="KW-0472">Membrane</keyword>
<dbReference type="GeneID" id="6078794"/>
<evidence type="ECO:0000256" key="3">
    <source>
        <dbReference type="ARBA" id="ARBA00022989"/>
    </source>
</evidence>
<dbReference type="GO" id="GO:0005886">
    <property type="term" value="C:plasma membrane"/>
    <property type="evidence" value="ECO:0007669"/>
    <property type="project" value="UniProtKB-SubCell"/>
</dbReference>
<feature type="coiled-coil region" evidence="5">
    <location>
        <begin position="411"/>
        <end position="445"/>
    </location>
</feature>
<comment type="subcellular location">
    <subcellularLocation>
        <location evidence="1">Cell membrane</location>
        <topology evidence="1">Multi-pass membrane protein</topology>
    </subcellularLocation>
</comment>
<feature type="transmembrane region" description="Helical" evidence="7">
    <location>
        <begin position="475"/>
        <end position="496"/>
    </location>
</feature>
<feature type="transmembrane region" description="Helical" evidence="7">
    <location>
        <begin position="508"/>
        <end position="530"/>
    </location>
</feature>
<evidence type="ECO:0000256" key="7">
    <source>
        <dbReference type="SAM" id="Phobius"/>
    </source>
</evidence>
<proteinExistence type="predicted"/>
<name>B0DGQ1_LACBS</name>
<dbReference type="RefSeq" id="XP_001883052.1">
    <property type="nucleotide sequence ID" value="XM_001883017.1"/>
</dbReference>
<dbReference type="PANTHER" id="PTHR46494">
    <property type="entry name" value="CORA FAMILY METAL ION TRANSPORTER (EUROFUNG)"/>
    <property type="match status" value="1"/>
</dbReference>
<reference evidence="8 9" key="1">
    <citation type="journal article" date="2008" name="Nature">
        <title>The genome of Laccaria bicolor provides insights into mycorrhizal symbiosis.</title>
        <authorList>
            <person name="Martin F."/>
            <person name="Aerts A."/>
            <person name="Ahren D."/>
            <person name="Brun A."/>
            <person name="Danchin E.G.J."/>
            <person name="Duchaussoy F."/>
            <person name="Gibon J."/>
            <person name="Kohler A."/>
            <person name="Lindquist E."/>
            <person name="Pereda V."/>
            <person name="Salamov A."/>
            <person name="Shapiro H.J."/>
            <person name="Wuyts J."/>
            <person name="Blaudez D."/>
            <person name="Buee M."/>
            <person name="Brokstein P."/>
            <person name="Canbaeck B."/>
            <person name="Cohen D."/>
            <person name="Courty P.E."/>
            <person name="Coutinho P.M."/>
            <person name="Delaruelle C."/>
            <person name="Detter J.C."/>
            <person name="Deveau A."/>
            <person name="DiFazio S."/>
            <person name="Duplessis S."/>
            <person name="Fraissinet-Tachet L."/>
            <person name="Lucic E."/>
            <person name="Frey-Klett P."/>
            <person name="Fourrey C."/>
            <person name="Feussner I."/>
            <person name="Gay G."/>
            <person name="Grimwood J."/>
            <person name="Hoegger P.J."/>
            <person name="Jain P."/>
            <person name="Kilaru S."/>
            <person name="Labbe J."/>
            <person name="Lin Y.C."/>
            <person name="Legue V."/>
            <person name="Le Tacon F."/>
            <person name="Marmeisse R."/>
            <person name="Melayah D."/>
            <person name="Montanini B."/>
            <person name="Muratet M."/>
            <person name="Nehls U."/>
            <person name="Niculita-Hirzel H."/>
            <person name="Oudot-Le Secq M.P."/>
            <person name="Peter M."/>
            <person name="Quesneville H."/>
            <person name="Rajashekar B."/>
            <person name="Reich M."/>
            <person name="Rouhier N."/>
            <person name="Schmutz J."/>
            <person name="Yin T."/>
            <person name="Chalot M."/>
            <person name="Henrissat B."/>
            <person name="Kuees U."/>
            <person name="Lucas S."/>
            <person name="Van de Peer Y."/>
            <person name="Podila G.K."/>
            <person name="Polle A."/>
            <person name="Pukkila P.J."/>
            <person name="Richardson P.M."/>
            <person name="Rouze P."/>
            <person name="Sanders I.R."/>
            <person name="Stajich J.E."/>
            <person name="Tunlid A."/>
            <person name="Tuskan G."/>
            <person name="Grigoriev I.V."/>
        </authorList>
    </citation>
    <scope>NUCLEOTIDE SEQUENCE [LARGE SCALE GENOMIC DNA]</scope>
    <source>
        <strain evidence="9">S238N-H82 / ATCC MYA-4686</strain>
    </source>
</reference>
<dbReference type="HOGENOM" id="CLU_018401_0_0_1"/>
<protein>
    <submittedName>
        <fullName evidence="8">Predicted protein</fullName>
    </submittedName>
</protein>